<evidence type="ECO:0008006" key="5">
    <source>
        <dbReference type="Google" id="ProtNLM"/>
    </source>
</evidence>
<name>A0A2S8SS30_9BACT</name>
<feature type="compositionally biased region" description="Low complexity" evidence="1">
    <location>
        <begin position="38"/>
        <end position="54"/>
    </location>
</feature>
<dbReference type="EMBL" id="NIGF01000010">
    <property type="protein sequence ID" value="PQV63597.1"/>
    <property type="molecule type" value="Genomic_DNA"/>
</dbReference>
<feature type="chain" id="PRO_5015586221" description="Lipoprotein" evidence="2">
    <location>
        <begin position="28"/>
        <end position="188"/>
    </location>
</feature>
<evidence type="ECO:0000313" key="4">
    <source>
        <dbReference type="Proteomes" id="UP000237684"/>
    </source>
</evidence>
<dbReference type="AlphaFoldDB" id="A0A2S8SS30"/>
<dbReference type="PROSITE" id="PS51257">
    <property type="entry name" value="PROKAR_LIPOPROTEIN"/>
    <property type="match status" value="1"/>
</dbReference>
<proteinExistence type="predicted"/>
<evidence type="ECO:0000256" key="1">
    <source>
        <dbReference type="SAM" id="MobiDB-lite"/>
    </source>
</evidence>
<comment type="caution">
    <text evidence="3">The sequence shown here is derived from an EMBL/GenBank/DDBJ whole genome shotgun (WGS) entry which is preliminary data.</text>
</comment>
<accession>A0A2S8SS30</accession>
<feature type="region of interest" description="Disordered" evidence="1">
    <location>
        <begin position="32"/>
        <end position="66"/>
    </location>
</feature>
<organism evidence="3 4">
    <name type="scientific">Abditibacterium utsteinense</name>
    <dbReference type="NCBI Taxonomy" id="1960156"/>
    <lineage>
        <taxon>Bacteria</taxon>
        <taxon>Pseudomonadati</taxon>
        <taxon>Abditibacteriota</taxon>
        <taxon>Abditibacteriia</taxon>
        <taxon>Abditibacteriales</taxon>
        <taxon>Abditibacteriaceae</taxon>
        <taxon>Abditibacterium</taxon>
    </lineage>
</organism>
<dbReference type="InParanoid" id="A0A2S8SS30"/>
<dbReference type="Proteomes" id="UP000237684">
    <property type="component" value="Unassembled WGS sequence"/>
</dbReference>
<protein>
    <recommendedName>
        <fullName evidence="5">Lipoprotein</fullName>
    </recommendedName>
</protein>
<reference evidence="3 4" key="1">
    <citation type="journal article" date="2018" name="Syst. Appl. Microbiol.">
        <title>Abditibacterium utsteinense sp. nov., the first cultivated member of candidate phylum FBP, isolated from ice-free Antarctic soil samples.</title>
        <authorList>
            <person name="Tahon G."/>
            <person name="Tytgat B."/>
            <person name="Lebbe L."/>
            <person name="Carlier A."/>
            <person name="Willems A."/>
        </authorList>
    </citation>
    <scope>NUCLEOTIDE SEQUENCE [LARGE SCALE GENOMIC DNA]</scope>
    <source>
        <strain evidence="3 4">LMG 29911</strain>
    </source>
</reference>
<keyword evidence="2" id="KW-0732">Signal</keyword>
<evidence type="ECO:0000313" key="3">
    <source>
        <dbReference type="EMBL" id="PQV63597.1"/>
    </source>
</evidence>
<feature type="signal peptide" evidence="2">
    <location>
        <begin position="1"/>
        <end position="27"/>
    </location>
</feature>
<gene>
    <name evidence="3" type="ORF">B1R32_11063</name>
</gene>
<dbReference type="RefSeq" id="WP_105484017.1">
    <property type="nucleotide sequence ID" value="NZ_NIGF01000010.1"/>
</dbReference>
<keyword evidence="4" id="KW-1185">Reference proteome</keyword>
<evidence type="ECO:0000256" key="2">
    <source>
        <dbReference type="SAM" id="SignalP"/>
    </source>
</evidence>
<dbReference type="OrthoDB" id="5647320at2"/>
<sequence length="188" mass="19914">MINNTLKNTFWKGLGACVMSVTLVGCASNNPSETAPVSNALSTATTNSTSTKTAQPETAKNATRAGADSFTSAATAWTKIAASKANLDQIIEAKQLKKVHEAAFQVRDLVRTLPALSSDLSPDKTQTLATQIKNVDQLASQLDEAGDVGNLKETRENQAGLSDVLDTIQDLYPRGTFQGATSKSLQKK</sequence>